<keyword evidence="8" id="KW-1185">Reference proteome</keyword>
<dbReference type="RefSeq" id="WP_212528930.1">
    <property type="nucleotide sequence ID" value="NZ_JAGSOG010000058.1"/>
</dbReference>
<dbReference type="GO" id="GO:0016787">
    <property type="term" value="F:hydrolase activity"/>
    <property type="evidence" value="ECO:0007669"/>
    <property type="project" value="UniProtKB-KW"/>
</dbReference>
<proteinExistence type="predicted"/>
<feature type="domain" description="Carboxyltransferase" evidence="5">
    <location>
        <begin position="392"/>
        <end position="630"/>
    </location>
</feature>
<evidence type="ECO:0000313" key="7">
    <source>
        <dbReference type="EMBL" id="MBR7834409.1"/>
    </source>
</evidence>
<dbReference type="SUPFAM" id="SSF50891">
    <property type="entry name" value="Cyclophilin-like"/>
    <property type="match status" value="2"/>
</dbReference>
<dbReference type="PANTHER" id="PTHR43309:SF3">
    <property type="entry name" value="5-OXOPROLINASE SUBUNIT C"/>
    <property type="match status" value="1"/>
</dbReference>
<gene>
    <name evidence="7" type="ORF">KDL01_14130</name>
</gene>
<evidence type="ECO:0000256" key="4">
    <source>
        <dbReference type="SAM" id="MobiDB-lite"/>
    </source>
</evidence>
<evidence type="ECO:0000259" key="5">
    <source>
        <dbReference type="SMART" id="SM00796"/>
    </source>
</evidence>
<evidence type="ECO:0000256" key="3">
    <source>
        <dbReference type="ARBA" id="ARBA00022840"/>
    </source>
</evidence>
<keyword evidence="2" id="KW-0378">Hydrolase</keyword>
<dbReference type="SMART" id="SM00796">
    <property type="entry name" value="AHS1"/>
    <property type="match status" value="1"/>
</dbReference>
<dbReference type="GO" id="GO:0005524">
    <property type="term" value="F:ATP binding"/>
    <property type="evidence" value="ECO:0007669"/>
    <property type="project" value="UniProtKB-KW"/>
</dbReference>
<feature type="compositionally biased region" description="Pro residues" evidence="4">
    <location>
        <begin position="342"/>
        <end position="364"/>
    </location>
</feature>
<evidence type="ECO:0000256" key="1">
    <source>
        <dbReference type="ARBA" id="ARBA00022741"/>
    </source>
</evidence>
<reference evidence="7" key="1">
    <citation type="submission" date="2021-04" db="EMBL/GenBank/DDBJ databases">
        <title>Genome based classification of Actinospica acidithermotolerans sp. nov., an actinobacterium isolated from an Indonesian hot spring.</title>
        <authorList>
            <person name="Kusuma A.B."/>
            <person name="Putra K.E."/>
            <person name="Nafisah S."/>
            <person name="Loh J."/>
            <person name="Nouioui I."/>
            <person name="Goodfellow M."/>
        </authorList>
    </citation>
    <scope>NUCLEOTIDE SEQUENCE</scope>
    <source>
        <strain evidence="7">CSCA 57</strain>
    </source>
</reference>
<dbReference type="InterPro" id="IPR052708">
    <property type="entry name" value="PxpC"/>
</dbReference>
<dbReference type="InterPro" id="IPR003778">
    <property type="entry name" value="CT_A_B"/>
</dbReference>
<protein>
    <submittedName>
        <fullName evidence="7">5-oxoprolinase/urea amidolyase family protein</fullName>
    </submittedName>
</protein>
<dbReference type="PANTHER" id="PTHR43309">
    <property type="entry name" value="5-OXOPROLINASE SUBUNIT C"/>
    <property type="match status" value="1"/>
</dbReference>
<comment type="caution">
    <text evidence="7">The sequence shown here is derived from an EMBL/GenBank/DDBJ whole genome shotgun (WGS) entry which is preliminary data.</text>
</comment>
<dbReference type="NCBIfam" id="TIGR00724">
    <property type="entry name" value="urea_amlyse_rel"/>
    <property type="match status" value="1"/>
</dbReference>
<dbReference type="Gene3D" id="2.40.100.10">
    <property type="entry name" value="Cyclophilin-like"/>
    <property type="match status" value="2"/>
</dbReference>
<dbReference type="EMBL" id="JAGSOG010000058">
    <property type="protein sequence ID" value="MBR7834409.1"/>
    <property type="molecule type" value="Genomic_DNA"/>
</dbReference>
<sequence>MTWRLDVLAPGVQTSVQDLGGRRGLWRVGVPPSGAYDTLSFALANAAVGNDPGAAGLEAVLGGPTLRFTASTGSEGSDGGTRGPLLAAVTGACGEARLNGRAVRPGEPFAAYDGDVLAFGPCGPAGLRGYLAVRGGLAVDRVLGSRATFLLGGFGGGTGSALAAGDVLGVGRDENCAAPAALTAVLPALADRWTLRVIPGPHGAPDYFTGDALAELFAAVWTVDHRSDRTGTRLAGPAVRFARDDGGEAGLHPCNIHDSAYPVGGIMISGDTPVIVGPDGPSLGGFVVPAGVIQADLWKLGQLRPGDRVRLEPVTPAQAEIAREERRRLLADPRAAAAAVIFPPPPAPSAPPPGTAAQPDPQPDARPDAQLTAQDRPAPLLSLPAQAGRPELSVRLSGDHHLLVEVGPARLDLTVRARIHLLHRELTARAQLTAAAGVPENVEGVRSLLLGFDPAVLDPRELAARVGDAWLATPDPAGVELPVREVTMPICFDDPDAHEAMRRYQRGVRPDAPWCPDNVEFIRRVNGLRDRDEVFEIVQKATYLVIGLGDVYLGAPLAVPLDPAHRLVTTKYDPPRTWTPENAVGIGGAYLCVYGMEGPGGYQLVGRTVPVWRKPAADQAGRSPEPAWLLRNFDLLRFEPVGHDELLELRAAVADGTIGLSMRETTLDLGTLPGPDTPQPPETMDFIQLRERAFAAERARWAQAAAAKTGA</sequence>
<evidence type="ECO:0000313" key="8">
    <source>
        <dbReference type="Proteomes" id="UP000675781"/>
    </source>
</evidence>
<keyword evidence="1" id="KW-0547">Nucleotide-binding</keyword>
<accession>A0A941EV04</accession>
<dbReference type="Proteomes" id="UP000675781">
    <property type="component" value="Unassembled WGS sequence"/>
</dbReference>
<dbReference type="InterPro" id="IPR029000">
    <property type="entry name" value="Cyclophilin-like_dom_sf"/>
</dbReference>
<dbReference type="Gene3D" id="3.30.1360.40">
    <property type="match status" value="1"/>
</dbReference>
<organism evidence="7 8">
    <name type="scientific">Actinospica durhamensis</name>
    <dbReference type="NCBI Taxonomy" id="1508375"/>
    <lineage>
        <taxon>Bacteria</taxon>
        <taxon>Bacillati</taxon>
        <taxon>Actinomycetota</taxon>
        <taxon>Actinomycetes</taxon>
        <taxon>Catenulisporales</taxon>
        <taxon>Actinospicaceae</taxon>
        <taxon>Actinospica</taxon>
    </lineage>
</organism>
<evidence type="ECO:0000259" key="6">
    <source>
        <dbReference type="SMART" id="SM00797"/>
    </source>
</evidence>
<dbReference type="Pfam" id="PF02682">
    <property type="entry name" value="CT_C_D"/>
    <property type="match status" value="1"/>
</dbReference>
<keyword evidence="3" id="KW-0067">ATP-binding</keyword>
<feature type="region of interest" description="Disordered" evidence="4">
    <location>
        <begin position="340"/>
        <end position="370"/>
    </location>
</feature>
<dbReference type="InterPro" id="IPR003833">
    <property type="entry name" value="CT_C_D"/>
</dbReference>
<name>A0A941EV04_9ACTN</name>
<dbReference type="Pfam" id="PF02626">
    <property type="entry name" value="CT_A_B"/>
    <property type="match status" value="1"/>
</dbReference>
<dbReference type="SUPFAM" id="SSF160467">
    <property type="entry name" value="PH0987 N-terminal domain-like"/>
    <property type="match status" value="1"/>
</dbReference>
<dbReference type="AlphaFoldDB" id="A0A941EV04"/>
<feature type="domain" description="Carboxyltransferase" evidence="6">
    <location>
        <begin position="27"/>
        <end position="329"/>
    </location>
</feature>
<evidence type="ECO:0000256" key="2">
    <source>
        <dbReference type="ARBA" id="ARBA00022801"/>
    </source>
</evidence>
<dbReference type="SMART" id="SM00797">
    <property type="entry name" value="AHS2"/>
    <property type="match status" value="1"/>
</dbReference>